<accession>A0A9W7G181</accession>
<dbReference type="AlphaFoldDB" id="A0A9W7G181"/>
<evidence type="ECO:0000313" key="3">
    <source>
        <dbReference type="EMBL" id="GMI31718.1"/>
    </source>
</evidence>
<protein>
    <recommendedName>
        <fullName evidence="2">PH domain-containing protein</fullName>
    </recommendedName>
</protein>
<feature type="compositionally biased region" description="Polar residues" evidence="1">
    <location>
        <begin position="16"/>
        <end position="36"/>
    </location>
</feature>
<comment type="caution">
    <text evidence="3">The sequence shown here is derived from an EMBL/GenBank/DDBJ whole genome shotgun (WGS) entry which is preliminary data.</text>
</comment>
<keyword evidence="4" id="KW-1185">Reference proteome</keyword>
<dbReference type="OrthoDB" id="188756at2759"/>
<feature type="compositionally biased region" description="Basic and acidic residues" evidence="1">
    <location>
        <begin position="198"/>
        <end position="220"/>
    </location>
</feature>
<evidence type="ECO:0000313" key="4">
    <source>
        <dbReference type="Proteomes" id="UP001165065"/>
    </source>
</evidence>
<organism evidence="3 4">
    <name type="scientific">Triparma columacea</name>
    <dbReference type="NCBI Taxonomy" id="722753"/>
    <lineage>
        <taxon>Eukaryota</taxon>
        <taxon>Sar</taxon>
        <taxon>Stramenopiles</taxon>
        <taxon>Ochrophyta</taxon>
        <taxon>Bolidophyceae</taxon>
        <taxon>Parmales</taxon>
        <taxon>Triparmaceae</taxon>
        <taxon>Triparma</taxon>
    </lineage>
</organism>
<dbReference type="SMART" id="SM00233">
    <property type="entry name" value="PH"/>
    <property type="match status" value="1"/>
</dbReference>
<feature type="region of interest" description="Disordered" evidence="1">
    <location>
        <begin position="198"/>
        <end position="243"/>
    </location>
</feature>
<dbReference type="Gene3D" id="2.30.29.30">
    <property type="entry name" value="Pleckstrin-homology domain (PH domain)/Phosphotyrosine-binding domain (PTB)"/>
    <property type="match status" value="1"/>
</dbReference>
<evidence type="ECO:0000259" key="2">
    <source>
        <dbReference type="SMART" id="SM00233"/>
    </source>
</evidence>
<proteinExistence type="predicted"/>
<reference evidence="4" key="1">
    <citation type="journal article" date="2023" name="Commun. Biol.">
        <title>Genome analysis of Parmales, the sister group of diatoms, reveals the evolutionary specialization of diatoms from phago-mixotrophs to photoautotrophs.</title>
        <authorList>
            <person name="Ban H."/>
            <person name="Sato S."/>
            <person name="Yoshikawa S."/>
            <person name="Yamada K."/>
            <person name="Nakamura Y."/>
            <person name="Ichinomiya M."/>
            <person name="Sato N."/>
            <person name="Blanc-Mathieu R."/>
            <person name="Endo H."/>
            <person name="Kuwata A."/>
            <person name="Ogata H."/>
        </authorList>
    </citation>
    <scope>NUCLEOTIDE SEQUENCE [LARGE SCALE GENOMIC DNA]</scope>
</reference>
<dbReference type="EMBL" id="BRYA01000010">
    <property type="protein sequence ID" value="GMI31718.1"/>
    <property type="molecule type" value="Genomic_DNA"/>
</dbReference>
<gene>
    <name evidence="3" type="ORF">TrCOL_g1948</name>
</gene>
<dbReference type="InterPro" id="IPR011993">
    <property type="entry name" value="PH-like_dom_sf"/>
</dbReference>
<feature type="domain" description="PH" evidence="2">
    <location>
        <begin position="78"/>
        <end position="187"/>
    </location>
</feature>
<dbReference type="Proteomes" id="UP001165065">
    <property type="component" value="Unassembled WGS sequence"/>
</dbReference>
<feature type="region of interest" description="Disordered" evidence="1">
    <location>
        <begin position="1"/>
        <end position="39"/>
    </location>
</feature>
<dbReference type="InterPro" id="IPR001849">
    <property type="entry name" value="PH_domain"/>
</dbReference>
<dbReference type="SUPFAM" id="SSF50729">
    <property type="entry name" value="PH domain-like"/>
    <property type="match status" value="1"/>
</dbReference>
<dbReference type="Pfam" id="PF00169">
    <property type="entry name" value="PH"/>
    <property type="match status" value="1"/>
</dbReference>
<name>A0A9W7G181_9STRA</name>
<evidence type="ECO:0000256" key="1">
    <source>
        <dbReference type="SAM" id="MobiDB-lite"/>
    </source>
</evidence>
<sequence length="243" mass="27465">MGNLCSSPQERDVLSTIKQQSSDSACTATSPIQSHASPKHKMSIFFSPQTPVEEEEKEEVFQPPEWMYVGRRFKKHHRSTFGFLSSPGRGFRLTHEKNFEWFKTPRVEGILQVEETRCQPDGVLSVSDIRGVNSGYSTSVFRKSGVPGKENCCFSIITEARTLDFEAESPSVCSDWVAALQNFLEVSLAVVKVLEDAEEKARTKEEERKAAYDKNKDKREKLRRARVSSIERGHRSPPPPPSV</sequence>